<dbReference type="Proteomes" id="UP001609175">
    <property type="component" value="Unassembled WGS sequence"/>
</dbReference>
<comment type="caution">
    <text evidence="2">The sequence shown here is derived from an EMBL/GenBank/DDBJ whole genome shotgun (WGS) entry which is preliminary data.</text>
</comment>
<reference evidence="2 3" key="1">
    <citation type="submission" date="2024-10" db="EMBL/GenBank/DDBJ databases">
        <authorList>
            <person name="Riesco R."/>
        </authorList>
    </citation>
    <scope>NUCLEOTIDE SEQUENCE [LARGE SCALE GENOMIC DNA]</scope>
    <source>
        <strain evidence="2 3">NCIMB 15449</strain>
    </source>
</reference>
<organism evidence="2 3">
    <name type="scientific">Antrihabitans spumae</name>
    <dbReference type="NCBI Taxonomy" id="3373370"/>
    <lineage>
        <taxon>Bacteria</taxon>
        <taxon>Bacillati</taxon>
        <taxon>Actinomycetota</taxon>
        <taxon>Actinomycetes</taxon>
        <taxon>Mycobacteriales</taxon>
        <taxon>Nocardiaceae</taxon>
        <taxon>Antrihabitans</taxon>
    </lineage>
</organism>
<dbReference type="SUPFAM" id="SSF52218">
    <property type="entry name" value="Flavoproteins"/>
    <property type="match status" value="1"/>
</dbReference>
<evidence type="ECO:0000313" key="2">
    <source>
        <dbReference type="EMBL" id="MFH5211608.1"/>
    </source>
</evidence>
<dbReference type="InterPro" id="IPR029039">
    <property type="entry name" value="Flavoprotein-like_sf"/>
</dbReference>
<accession>A0ABW7JUT8</accession>
<dbReference type="Pfam" id="PF12724">
    <property type="entry name" value="Flavodoxin_5"/>
    <property type="match status" value="1"/>
</dbReference>
<gene>
    <name evidence="2" type="ORF">ACHIPZ_25900</name>
</gene>
<dbReference type="PANTHER" id="PTHR38030">
    <property type="entry name" value="PROTOPORPHYRINOGEN IX DEHYDROGENASE [MENAQUINONE]"/>
    <property type="match status" value="1"/>
</dbReference>
<dbReference type="InterPro" id="IPR026816">
    <property type="entry name" value="Flavodoxin_dom"/>
</dbReference>
<dbReference type="InterPro" id="IPR001226">
    <property type="entry name" value="Flavodoxin_CS"/>
</dbReference>
<dbReference type="PANTHER" id="PTHR38030:SF2">
    <property type="entry name" value="PROTOPORPHYRINOGEN IX DEHYDROGENASE [QUINONE]"/>
    <property type="match status" value="1"/>
</dbReference>
<name>A0ABW7JUT8_9NOCA</name>
<sequence>MDIPTRVLVVYATENGSTGDVAHYIADKLRTRGLDVDVLRASTAPDPGSYEALVLGSAVRDGAWLPAARNYIRGNQEAIRHKDVWMFSVGTTAGLRGPIGRRVQAAVPREIATLCAWVSPPDYTSFSGLVERSAMTFKERIAHLAAGGRYGDLRDWLAIGGWANEIADTVPRWQPFDVVRQRRSGAGVE</sequence>
<evidence type="ECO:0000259" key="1">
    <source>
        <dbReference type="PROSITE" id="PS50902"/>
    </source>
</evidence>
<dbReference type="InterPro" id="IPR008254">
    <property type="entry name" value="Flavodoxin/NO_synth"/>
</dbReference>
<evidence type="ECO:0000313" key="3">
    <source>
        <dbReference type="Proteomes" id="UP001609175"/>
    </source>
</evidence>
<dbReference type="PROSITE" id="PS50902">
    <property type="entry name" value="FLAVODOXIN_LIKE"/>
    <property type="match status" value="1"/>
</dbReference>
<dbReference type="Gene3D" id="3.40.50.360">
    <property type="match status" value="1"/>
</dbReference>
<dbReference type="EMBL" id="JBIMSO010000130">
    <property type="protein sequence ID" value="MFH5211608.1"/>
    <property type="molecule type" value="Genomic_DNA"/>
</dbReference>
<dbReference type="InterPro" id="IPR052200">
    <property type="entry name" value="Protoporphyrinogen_IX_DH"/>
</dbReference>
<proteinExistence type="predicted"/>
<feature type="domain" description="Flavodoxin-like" evidence="1">
    <location>
        <begin position="7"/>
        <end position="178"/>
    </location>
</feature>
<dbReference type="PROSITE" id="PS00201">
    <property type="entry name" value="FLAVODOXIN"/>
    <property type="match status" value="1"/>
</dbReference>
<protein>
    <submittedName>
        <fullName evidence="2">Flavodoxin domain-containing protein</fullName>
    </submittedName>
</protein>
<dbReference type="RefSeq" id="WP_395118229.1">
    <property type="nucleotide sequence ID" value="NZ_JBIMSO010000130.1"/>
</dbReference>